<proteinExistence type="predicted"/>
<gene>
    <name evidence="1" type="ORF">SAMN02745725_02018</name>
</gene>
<sequence length="275" mass="32529">MLKGKSLSEYEGFAYRLVMAANNKQIDDTKELAEKLYSDETCRGIIKMRKRKKEVASNPVDNVLRNVQKHLNEKDPYKVPSTYIYAYSVVLDCSIDYLYGRTDVMSVDMDVKEICKKTGLSEKAVKCLLEYKSDNDDSSIFSITQWWSEFLCEDSFYSIPMVWHDYASRIVELYDLDKKVAAMQKADNEVVVDDHIMQLLLEDDNHKTLRSIRREKEDSTLGAYHKMIQLIEHYFEQYAEEWAKNQHLDYEEMYYRGEINKRKIIKEQIKQPEIK</sequence>
<dbReference type="RefSeq" id="WP_072917219.1">
    <property type="nucleotide sequence ID" value="NZ_FQYQ01000013.1"/>
</dbReference>
<keyword evidence="2" id="KW-1185">Reference proteome</keyword>
<dbReference type="EMBL" id="FQYQ01000013">
    <property type="protein sequence ID" value="SHJ21852.1"/>
    <property type="molecule type" value="Genomic_DNA"/>
</dbReference>
<dbReference type="Proteomes" id="UP000184185">
    <property type="component" value="Unassembled WGS sequence"/>
</dbReference>
<accession>A0A1M6HI80</accession>
<name>A0A1M6HI80_PSEXY</name>
<dbReference type="AlphaFoldDB" id="A0A1M6HI80"/>
<protein>
    <submittedName>
        <fullName evidence="1">Uncharacterized protein</fullName>
    </submittedName>
</protein>
<organism evidence="1 2">
    <name type="scientific">Pseudobutyrivibrio xylanivorans DSM 14809</name>
    <dbReference type="NCBI Taxonomy" id="1123012"/>
    <lineage>
        <taxon>Bacteria</taxon>
        <taxon>Bacillati</taxon>
        <taxon>Bacillota</taxon>
        <taxon>Clostridia</taxon>
        <taxon>Lachnospirales</taxon>
        <taxon>Lachnospiraceae</taxon>
        <taxon>Pseudobutyrivibrio</taxon>
    </lineage>
</organism>
<dbReference type="OrthoDB" id="9813662at2"/>
<reference evidence="1 2" key="1">
    <citation type="submission" date="2016-11" db="EMBL/GenBank/DDBJ databases">
        <authorList>
            <person name="Jaros S."/>
            <person name="Januszkiewicz K."/>
            <person name="Wedrychowicz H."/>
        </authorList>
    </citation>
    <scope>NUCLEOTIDE SEQUENCE [LARGE SCALE GENOMIC DNA]</scope>
    <source>
        <strain evidence="1 2">DSM 14809</strain>
    </source>
</reference>
<evidence type="ECO:0000313" key="1">
    <source>
        <dbReference type="EMBL" id="SHJ21852.1"/>
    </source>
</evidence>
<evidence type="ECO:0000313" key="2">
    <source>
        <dbReference type="Proteomes" id="UP000184185"/>
    </source>
</evidence>